<comment type="pathway">
    <text evidence="8">Amino-acid biosynthesis; L-proline biosynthesis; L-proline from L-glutamate 5-semialdehyde: step 1/1.</text>
</comment>
<feature type="domain" description="Pyrroline-5-carboxylate reductase dimerisation" evidence="12">
    <location>
        <begin position="164"/>
        <end position="268"/>
    </location>
</feature>
<dbReference type="Pfam" id="PF14748">
    <property type="entry name" value="P5CR_dimer"/>
    <property type="match status" value="1"/>
</dbReference>
<comment type="subcellular location">
    <subcellularLocation>
        <location evidence="1 8">Cytoplasm</location>
    </subcellularLocation>
</comment>
<comment type="similarity">
    <text evidence="2 8">Belongs to the pyrroline-5-carboxylate reductase family.</text>
</comment>
<sequence>MISGKIGFIGAGKMASAIAQGVVRAGVAKAGQISASARTEQTLAQLSESIPGVETTKSNTAVAEQSDLLILSIKPQVMATVLPEIRSAVRPQTLVVSVAAGVTLEHLAKAFKRGVRLVRVMPNTPCLIGKGACAFALGEHATEDDARLVETLLGAVGEAYPVPEHQLDAVTGVSGSGPAYVYTVIEAIADAGVRAGLPRAVAAQLAARTVAGAAEMVISTGKHPAVLRDEVVSPGGTTAAGLAALERCGVRHALAEAVTAATERSRELGQSS</sequence>
<evidence type="ECO:0000256" key="7">
    <source>
        <dbReference type="ARBA" id="ARBA00023002"/>
    </source>
</evidence>
<keyword evidence="3 8" id="KW-0963">Cytoplasm</keyword>
<dbReference type="UniPathway" id="UPA00098">
    <property type="reaction ID" value="UER00361"/>
</dbReference>
<name>A0A5C5YSF8_9BACT</name>
<dbReference type="InterPro" id="IPR000304">
    <property type="entry name" value="Pyrroline-COOH_reductase"/>
</dbReference>
<dbReference type="OrthoDB" id="9805754at2"/>
<comment type="catalytic activity">
    <reaction evidence="8">
        <text>L-proline + NADP(+) = (S)-1-pyrroline-5-carboxylate + NADPH + 2 H(+)</text>
        <dbReference type="Rhea" id="RHEA:14109"/>
        <dbReference type="ChEBI" id="CHEBI:15378"/>
        <dbReference type="ChEBI" id="CHEBI:17388"/>
        <dbReference type="ChEBI" id="CHEBI:57783"/>
        <dbReference type="ChEBI" id="CHEBI:58349"/>
        <dbReference type="ChEBI" id="CHEBI:60039"/>
        <dbReference type="EC" id="1.5.1.2"/>
    </reaction>
</comment>
<evidence type="ECO:0000256" key="9">
    <source>
        <dbReference type="NCBIfam" id="TIGR00112"/>
    </source>
</evidence>
<dbReference type="NCBIfam" id="TIGR00112">
    <property type="entry name" value="proC"/>
    <property type="match status" value="1"/>
</dbReference>
<evidence type="ECO:0000256" key="6">
    <source>
        <dbReference type="ARBA" id="ARBA00022857"/>
    </source>
</evidence>
<evidence type="ECO:0000313" key="13">
    <source>
        <dbReference type="EMBL" id="TWT77806.1"/>
    </source>
</evidence>
<dbReference type="FunFam" id="1.10.3730.10:FF:000001">
    <property type="entry name" value="Pyrroline-5-carboxylate reductase"/>
    <property type="match status" value="1"/>
</dbReference>
<keyword evidence="4 8" id="KW-0028">Amino-acid biosynthesis</keyword>
<keyword evidence="14" id="KW-1185">Reference proteome</keyword>
<evidence type="ECO:0000259" key="12">
    <source>
        <dbReference type="Pfam" id="PF14748"/>
    </source>
</evidence>
<organism evidence="13 14">
    <name type="scientific">Posidoniimonas polymericola</name>
    <dbReference type="NCBI Taxonomy" id="2528002"/>
    <lineage>
        <taxon>Bacteria</taxon>
        <taxon>Pseudomonadati</taxon>
        <taxon>Planctomycetota</taxon>
        <taxon>Planctomycetia</taxon>
        <taxon>Pirellulales</taxon>
        <taxon>Lacipirellulaceae</taxon>
        <taxon>Posidoniimonas</taxon>
    </lineage>
</organism>
<proteinExistence type="inferred from homology"/>
<keyword evidence="6 8" id="KW-0521">NADP</keyword>
<dbReference type="SUPFAM" id="SSF51735">
    <property type="entry name" value="NAD(P)-binding Rossmann-fold domains"/>
    <property type="match status" value="1"/>
</dbReference>
<dbReference type="Pfam" id="PF03807">
    <property type="entry name" value="F420_oxidored"/>
    <property type="match status" value="1"/>
</dbReference>
<dbReference type="GO" id="GO:0004735">
    <property type="term" value="F:pyrroline-5-carboxylate reductase activity"/>
    <property type="evidence" value="ECO:0007669"/>
    <property type="project" value="UniProtKB-UniRule"/>
</dbReference>
<dbReference type="InterPro" id="IPR036291">
    <property type="entry name" value="NAD(P)-bd_dom_sf"/>
</dbReference>
<reference evidence="13 14" key="1">
    <citation type="submission" date="2019-02" db="EMBL/GenBank/DDBJ databases">
        <title>Deep-cultivation of Planctomycetes and their phenomic and genomic characterization uncovers novel biology.</title>
        <authorList>
            <person name="Wiegand S."/>
            <person name="Jogler M."/>
            <person name="Boedeker C."/>
            <person name="Pinto D."/>
            <person name="Vollmers J."/>
            <person name="Rivas-Marin E."/>
            <person name="Kohn T."/>
            <person name="Peeters S.H."/>
            <person name="Heuer A."/>
            <person name="Rast P."/>
            <person name="Oberbeckmann S."/>
            <person name="Bunk B."/>
            <person name="Jeske O."/>
            <person name="Meyerdierks A."/>
            <person name="Storesund J.E."/>
            <person name="Kallscheuer N."/>
            <person name="Luecker S."/>
            <person name="Lage O.M."/>
            <person name="Pohl T."/>
            <person name="Merkel B.J."/>
            <person name="Hornburger P."/>
            <person name="Mueller R.-W."/>
            <person name="Bruemmer F."/>
            <person name="Labrenz M."/>
            <person name="Spormann A.M."/>
            <person name="Op Den Camp H."/>
            <person name="Overmann J."/>
            <person name="Amann R."/>
            <person name="Jetten M.S.M."/>
            <person name="Mascher T."/>
            <person name="Medema M.H."/>
            <person name="Devos D.P."/>
            <person name="Kaster A.-K."/>
            <person name="Ovreas L."/>
            <person name="Rohde M."/>
            <person name="Galperin M.Y."/>
            <person name="Jogler C."/>
        </authorList>
    </citation>
    <scope>NUCLEOTIDE SEQUENCE [LARGE SCALE GENOMIC DNA]</scope>
    <source>
        <strain evidence="13 14">Pla123a</strain>
    </source>
</reference>
<evidence type="ECO:0000256" key="3">
    <source>
        <dbReference type="ARBA" id="ARBA00022490"/>
    </source>
</evidence>
<dbReference type="AlphaFoldDB" id="A0A5C5YSF8"/>
<feature type="binding site" evidence="10">
    <location>
        <begin position="9"/>
        <end position="14"/>
    </location>
    <ligand>
        <name>NADP(+)</name>
        <dbReference type="ChEBI" id="CHEBI:58349"/>
    </ligand>
</feature>
<dbReference type="FunFam" id="3.40.50.720:FF:000190">
    <property type="entry name" value="Pyrroline-5-carboxylate reductase"/>
    <property type="match status" value="1"/>
</dbReference>
<protein>
    <recommendedName>
        <fullName evidence="8 9">Pyrroline-5-carboxylate reductase</fullName>
        <shortName evidence="8">P5C reductase</shortName>
        <shortName evidence="8">P5CR</shortName>
        <ecNumber evidence="8 9">1.5.1.2</ecNumber>
    </recommendedName>
    <alternativeName>
        <fullName evidence="8">PCA reductase</fullName>
    </alternativeName>
</protein>
<dbReference type="PANTHER" id="PTHR11645">
    <property type="entry name" value="PYRROLINE-5-CARBOXYLATE REDUCTASE"/>
    <property type="match status" value="1"/>
</dbReference>
<dbReference type="PIRSF" id="PIRSF000193">
    <property type="entry name" value="Pyrrol-5-carb_rd"/>
    <property type="match status" value="1"/>
</dbReference>
<evidence type="ECO:0000256" key="10">
    <source>
        <dbReference type="PIRSR" id="PIRSR000193-1"/>
    </source>
</evidence>
<dbReference type="Gene3D" id="1.10.3730.10">
    <property type="entry name" value="ProC C-terminal domain-like"/>
    <property type="match status" value="1"/>
</dbReference>
<gene>
    <name evidence="8 13" type="primary">proC</name>
    <name evidence="13" type="ORF">Pla123a_16020</name>
</gene>
<dbReference type="GO" id="GO:0005737">
    <property type="term" value="C:cytoplasm"/>
    <property type="evidence" value="ECO:0007669"/>
    <property type="project" value="UniProtKB-SubCell"/>
</dbReference>
<evidence type="ECO:0000259" key="11">
    <source>
        <dbReference type="Pfam" id="PF03807"/>
    </source>
</evidence>
<feature type="binding site" evidence="10">
    <location>
        <position position="59"/>
    </location>
    <ligand>
        <name>NADPH</name>
        <dbReference type="ChEBI" id="CHEBI:57783"/>
    </ligand>
</feature>
<evidence type="ECO:0000256" key="2">
    <source>
        <dbReference type="ARBA" id="ARBA00005525"/>
    </source>
</evidence>
<dbReference type="InterPro" id="IPR029036">
    <property type="entry name" value="P5CR_dimer"/>
</dbReference>
<keyword evidence="5 8" id="KW-0641">Proline biosynthesis</keyword>
<dbReference type="EMBL" id="SJPO01000003">
    <property type="protein sequence ID" value="TWT77806.1"/>
    <property type="molecule type" value="Genomic_DNA"/>
</dbReference>
<evidence type="ECO:0000313" key="14">
    <source>
        <dbReference type="Proteomes" id="UP000318478"/>
    </source>
</evidence>
<dbReference type="EC" id="1.5.1.2" evidence="8 9"/>
<comment type="caution">
    <text evidence="13">The sequence shown here is derived from an EMBL/GenBank/DDBJ whole genome shotgun (WGS) entry which is preliminary data.</text>
</comment>
<dbReference type="Gene3D" id="3.40.50.720">
    <property type="entry name" value="NAD(P)-binding Rossmann-like Domain"/>
    <property type="match status" value="1"/>
</dbReference>
<dbReference type="SUPFAM" id="SSF48179">
    <property type="entry name" value="6-phosphogluconate dehydrogenase C-terminal domain-like"/>
    <property type="match status" value="1"/>
</dbReference>
<evidence type="ECO:0000256" key="4">
    <source>
        <dbReference type="ARBA" id="ARBA00022605"/>
    </source>
</evidence>
<keyword evidence="7 8" id="KW-0560">Oxidoreductase</keyword>
<dbReference type="GO" id="GO:0055129">
    <property type="term" value="P:L-proline biosynthetic process"/>
    <property type="evidence" value="ECO:0007669"/>
    <property type="project" value="UniProtKB-UniRule"/>
</dbReference>
<feature type="domain" description="Pyrroline-5-carboxylate reductase catalytic N-terminal" evidence="11">
    <location>
        <begin position="5"/>
        <end position="101"/>
    </location>
</feature>
<evidence type="ECO:0000256" key="1">
    <source>
        <dbReference type="ARBA" id="ARBA00004496"/>
    </source>
</evidence>
<dbReference type="InterPro" id="IPR008927">
    <property type="entry name" value="6-PGluconate_DH-like_C_sf"/>
</dbReference>
<dbReference type="Proteomes" id="UP000318478">
    <property type="component" value="Unassembled WGS sequence"/>
</dbReference>
<dbReference type="InterPro" id="IPR028939">
    <property type="entry name" value="P5C_Rdtase_cat_N"/>
</dbReference>
<dbReference type="RefSeq" id="WP_146585643.1">
    <property type="nucleotide sequence ID" value="NZ_SJPO01000003.1"/>
</dbReference>
<dbReference type="HAMAP" id="MF_01925">
    <property type="entry name" value="P5C_reductase"/>
    <property type="match status" value="1"/>
</dbReference>
<dbReference type="PANTHER" id="PTHR11645:SF0">
    <property type="entry name" value="PYRROLINE-5-CARBOXYLATE REDUCTASE 3"/>
    <property type="match status" value="1"/>
</dbReference>
<comment type="function">
    <text evidence="8">Catalyzes the reduction of 1-pyrroline-5-carboxylate (PCA) to L-proline.</text>
</comment>
<evidence type="ECO:0000256" key="5">
    <source>
        <dbReference type="ARBA" id="ARBA00022650"/>
    </source>
</evidence>
<accession>A0A5C5YSF8</accession>
<comment type="catalytic activity">
    <reaction evidence="8">
        <text>L-proline + NAD(+) = (S)-1-pyrroline-5-carboxylate + NADH + 2 H(+)</text>
        <dbReference type="Rhea" id="RHEA:14105"/>
        <dbReference type="ChEBI" id="CHEBI:15378"/>
        <dbReference type="ChEBI" id="CHEBI:17388"/>
        <dbReference type="ChEBI" id="CHEBI:57540"/>
        <dbReference type="ChEBI" id="CHEBI:57945"/>
        <dbReference type="ChEBI" id="CHEBI:60039"/>
        <dbReference type="EC" id="1.5.1.2"/>
    </reaction>
</comment>
<evidence type="ECO:0000256" key="8">
    <source>
        <dbReference type="HAMAP-Rule" id="MF_01925"/>
    </source>
</evidence>